<evidence type="ECO:0000313" key="2">
    <source>
        <dbReference type="Proteomes" id="UP000807469"/>
    </source>
</evidence>
<sequence length="194" mass="22231">MLQTRRRTLNAEELEPDLLYAVLTYRGELASCRLFQGARIGPPNGFSRLTWPKGSRKVEVDWVFRLEVDWLLSAKVVKCRAARDTKAHRSSAVFCCCFLRRFSSTVRISPPESCRRECTGHEFRQDLHSLRFQERDLCPQWFFLCTGRLSLPRLLPPVATHATSVSIPHAAQYTVVASKKDQVDRLPLAFYGST</sequence>
<reference evidence="1" key="1">
    <citation type="submission" date="2020-11" db="EMBL/GenBank/DDBJ databases">
        <authorList>
            <consortium name="DOE Joint Genome Institute"/>
            <person name="Ahrendt S."/>
            <person name="Riley R."/>
            <person name="Andreopoulos W."/>
            <person name="Labutti K."/>
            <person name="Pangilinan J."/>
            <person name="Ruiz-Duenas F.J."/>
            <person name="Barrasa J.M."/>
            <person name="Sanchez-Garcia M."/>
            <person name="Camarero S."/>
            <person name="Miyauchi S."/>
            <person name="Serrano A."/>
            <person name="Linde D."/>
            <person name="Babiker R."/>
            <person name="Drula E."/>
            <person name="Ayuso-Fernandez I."/>
            <person name="Pacheco R."/>
            <person name="Padilla G."/>
            <person name="Ferreira P."/>
            <person name="Barriuso J."/>
            <person name="Kellner H."/>
            <person name="Castanera R."/>
            <person name="Alfaro M."/>
            <person name="Ramirez L."/>
            <person name="Pisabarro A.G."/>
            <person name="Kuo A."/>
            <person name="Tritt A."/>
            <person name="Lipzen A."/>
            <person name="He G."/>
            <person name="Yan M."/>
            <person name="Ng V."/>
            <person name="Cullen D."/>
            <person name="Martin F."/>
            <person name="Rosso M.-N."/>
            <person name="Henrissat B."/>
            <person name="Hibbett D."/>
            <person name="Martinez A.T."/>
            <person name="Grigoriev I.V."/>
        </authorList>
    </citation>
    <scope>NUCLEOTIDE SEQUENCE</scope>
    <source>
        <strain evidence="1">CIRM-BRFM 674</strain>
    </source>
</reference>
<proteinExistence type="predicted"/>
<dbReference type="EMBL" id="MU155174">
    <property type="protein sequence ID" value="KAF9481801.1"/>
    <property type="molecule type" value="Genomic_DNA"/>
</dbReference>
<dbReference type="AlphaFoldDB" id="A0A9P5Z9C3"/>
<comment type="caution">
    <text evidence="1">The sequence shown here is derived from an EMBL/GenBank/DDBJ whole genome shotgun (WGS) entry which is preliminary data.</text>
</comment>
<keyword evidence="2" id="KW-1185">Reference proteome</keyword>
<organism evidence="1 2">
    <name type="scientific">Pholiota conissans</name>
    <dbReference type="NCBI Taxonomy" id="109636"/>
    <lineage>
        <taxon>Eukaryota</taxon>
        <taxon>Fungi</taxon>
        <taxon>Dikarya</taxon>
        <taxon>Basidiomycota</taxon>
        <taxon>Agaricomycotina</taxon>
        <taxon>Agaricomycetes</taxon>
        <taxon>Agaricomycetidae</taxon>
        <taxon>Agaricales</taxon>
        <taxon>Agaricineae</taxon>
        <taxon>Strophariaceae</taxon>
        <taxon>Pholiota</taxon>
    </lineage>
</organism>
<name>A0A9P5Z9C3_9AGAR</name>
<accession>A0A9P5Z9C3</accession>
<evidence type="ECO:0000313" key="1">
    <source>
        <dbReference type="EMBL" id="KAF9481801.1"/>
    </source>
</evidence>
<dbReference type="Proteomes" id="UP000807469">
    <property type="component" value="Unassembled WGS sequence"/>
</dbReference>
<protein>
    <submittedName>
        <fullName evidence="1">Uncharacterized protein</fullName>
    </submittedName>
</protein>
<gene>
    <name evidence="1" type="ORF">BDN70DRAFT_991673</name>
</gene>